<reference evidence="1 2" key="1">
    <citation type="submission" date="2018-08" db="EMBL/GenBank/DDBJ databases">
        <title>A genome reference for cultivated species of the human gut microbiota.</title>
        <authorList>
            <person name="Zou Y."/>
            <person name="Xue W."/>
            <person name="Luo G."/>
        </authorList>
    </citation>
    <scope>NUCLEOTIDE SEQUENCE [LARGE SCALE GENOMIC DNA]</scope>
    <source>
        <strain evidence="1 2">AF12-50</strain>
    </source>
</reference>
<proteinExistence type="predicted"/>
<evidence type="ECO:0000313" key="1">
    <source>
        <dbReference type="EMBL" id="RGW45019.1"/>
    </source>
</evidence>
<dbReference type="RefSeq" id="WP_118062981.1">
    <property type="nucleotide sequence ID" value="NZ_QSAG01000001.1"/>
</dbReference>
<dbReference type="AlphaFoldDB" id="A0AA92U253"/>
<protein>
    <submittedName>
        <fullName evidence="1">Uncharacterized protein</fullName>
    </submittedName>
</protein>
<organism evidence="1 2">
    <name type="scientific">Segatella copri</name>
    <dbReference type="NCBI Taxonomy" id="165179"/>
    <lineage>
        <taxon>Bacteria</taxon>
        <taxon>Pseudomonadati</taxon>
        <taxon>Bacteroidota</taxon>
        <taxon>Bacteroidia</taxon>
        <taxon>Bacteroidales</taxon>
        <taxon>Prevotellaceae</taxon>
        <taxon>Segatella</taxon>
    </lineage>
</organism>
<gene>
    <name evidence="1" type="ORF">DWV76_00435</name>
</gene>
<evidence type="ECO:0000313" key="2">
    <source>
        <dbReference type="Proteomes" id="UP000283785"/>
    </source>
</evidence>
<accession>A0AA92U253</accession>
<name>A0AA92U253_9BACT</name>
<comment type="caution">
    <text evidence="1">The sequence shown here is derived from an EMBL/GenBank/DDBJ whole genome shotgun (WGS) entry which is preliminary data.</text>
</comment>
<sequence length="93" mass="10757">MKELKKLALILRALGITANVVNEEITYNGVHDYDNIFCECNKGLVHFDVWHENLNEFELHFTFKSTLVYDTLYLDSLIQVVSEITSTITKFEG</sequence>
<dbReference type="Proteomes" id="UP000283785">
    <property type="component" value="Unassembled WGS sequence"/>
</dbReference>
<dbReference type="EMBL" id="QSAG01000001">
    <property type="protein sequence ID" value="RGW45019.1"/>
    <property type="molecule type" value="Genomic_DNA"/>
</dbReference>